<feature type="transmembrane region" description="Helical" evidence="5">
    <location>
        <begin position="67"/>
        <end position="85"/>
    </location>
</feature>
<evidence type="ECO:0000256" key="4">
    <source>
        <dbReference type="ARBA" id="ARBA00023136"/>
    </source>
</evidence>
<dbReference type="RefSeq" id="WP_136962387.1">
    <property type="nucleotide sequence ID" value="NZ_CP039690.1"/>
</dbReference>
<accession>A0A4D7B010</accession>
<reference evidence="6 7" key="1">
    <citation type="submission" date="2019-04" db="EMBL/GenBank/DDBJ databases">
        <title>Phreatobacter aquaticus sp. nov.</title>
        <authorList>
            <person name="Choi A."/>
        </authorList>
    </citation>
    <scope>NUCLEOTIDE SEQUENCE [LARGE SCALE GENOMIC DNA]</scope>
    <source>
        <strain evidence="6 7">KCTC 52518</strain>
    </source>
</reference>
<feature type="transmembrane region" description="Helical" evidence="5">
    <location>
        <begin position="40"/>
        <end position="60"/>
    </location>
</feature>
<dbReference type="GO" id="GO:0004671">
    <property type="term" value="F:protein C-terminal S-isoprenylcysteine carboxyl O-methyltransferase activity"/>
    <property type="evidence" value="ECO:0007669"/>
    <property type="project" value="InterPro"/>
</dbReference>
<protein>
    <recommendedName>
        <fullName evidence="8">Isoprenylcysteine carboxyl methyltransferase</fullName>
    </recommendedName>
</protein>
<evidence type="ECO:0000256" key="2">
    <source>
        <dbReference type="ARBA" id="ARBA00022692"/>
    </source>
</evidence>
<evidence type="ECO:0000313" key="7">
    <source>
        <dbReference type="Proteomes" id="UP000298781"/>
    </source>
</evidence>
<dbReference type="Proteomes" id="UP000298781">
    <property type="component" value="Chromosome"/>
</dbReference>
<gene>
    <name evidence="6" type="ORF">E8M01_23515</name>
</gene>
<keyword evidence="4 5" id="KW-0472">Membrane</keyword>
<name>A0A4D7B010_9HYPH</name>
<feature type="transmembrane region" description="Helical" evidence="5">
    <location>
        <begin position="117"/>
        <end position="143"/>
    </location>
</feature>
<dbReference type="Pfam" id="PF04140">
    <property type="entry name" value="ICMT"/>
    <property type="match status" value="1"/>
</dbReference>
<sequence length="164" mass="18046">MTLNLVILALVTAARAAELLLARRNTIRLIRRGAVEFGAGHYPLVVALHAAWLGGLWLLARDQPIQPIWLVLFALLQVGRVWVLMTLGERWTTRIIVEPARPLIRTGPYRFLAHPNYAVVAGEIAVLPLAFALVCYAAAFSVLNAMILAIRIRAENAALNRPVG</sequence>
<keyword evidence="7" id="KW-1185">Reference proteome</keyword>
<evidence type="ECO:0000256" key="3">
    <source>
        <dbReference type="ARBA" id="ARBA00022989"/>
    </source>
</evidence>
<evidence type="ECO:0000313" key="6">
    <source>
        <dbReference type="EMBL" id="QCI66949.1"/>
    </source>
</evidence>
<keyword evidence="2 5" id="KW-0812">Transmembrane</keyword>
<proteinExistence type="predicted"/>
<evidence type="ECO:0000256" key="5">
    <source>
        <dbReference type="SAM" id="Phobius"/>
    </source>
</evidence>
<evidence type="ECO:0000256" key="1">
    <source>
        <dbReference type="ARBA" id="ARBA00004141"/>
    </source>
</evidence>
<dbReference type="EMBL" id="CP039690">
    <property type="protein sequence ID" value="QCI66949.1"/>
    <property type="molecule type" value="Genomic_DNA"/>
</dbReference>
<dbReference type="Gene3D" id="1.20.120.1630">
    <property type="match status" value="1"/>
</dbReference>
<dbReference type="InterPro" id="IPR007269">
    <property type="entry name" value="ICMT_MeTrfase"/>
</dbReference>
<evidence type="ECO:0008006" key="8">
    <source>
        <dbReference type="Google" id="ProtNLM"/>
    </source>
</evidence>
<dbReference type="GO" id="GO:0016020">
    <property type="term" value="C:membrane"/>
    <property type="evidence" value="ECO:0007669"/>
    <property type="project" value="UniProtKB-SubCell"/>
</dbReference>
<keyword evidence="3 5" id="KW-1133">Transmembrane helix</keyword>
<organism evidence="6 7">
    <name type="scientific">Phreatobacter stygius</name>
    <dbReference type="NCBI Taxonomy" id="1940610"/>
    <lineage>
        <taxon>Bacteria</taxon>
        <taxon>Pseudomonadati</taxon>
        <taxon>Pseudomonadota</taxon>
        <taxon>Alphaproteobacteria</taxon>
        <taxon>Hyphomicrobiales</taxon>
        <taxon>Phreatobacteraceae</taxon>
        <taxon>Phreatobacter</taxon>
    </lineage>
</organism>
<dbReference type="OrthoDB" id="7203053at2"/>
<dbReference type="KEGG" id="pstg:E8M01_23515"/>
<dbReference type="AlphaFoldDB" id="A0A4D7B010"/>
<comment type="subcellular location">
    <subcellularLocation>
        <location evidence="1">Membrane</location>
        <topology evidence="1">Multi-pass membrane protein</topology>
    </subcellularLocation>
</comment>